<dbReference type="InterPro" id="IPR037004">
    <property type="entry name" value="Exonuc_VII_ssu_sf"/>
</dbReference>
<proteinExistence type="inferred from homology"/>
<dbReference type="InterPro" id="IPR003761">
    <property type="entry name" value="Exonuc_VII_S"/>
</dbReference>
<comment type="caution">
    <text evidence="8">The sequence shown here is derived from an EMBL/GenBank/DDBJ whole genome shotgun (WGS) entry which is preliminary data.</text>
</comment>
<evidence type="ECO:0000256" key="6">
    <source>
        <dbReference type="NCBIfam" id="TIGR01280"/>
    </source>
</evidence>
<reference evidence="8 9" key="1">
    <citation type="submission" date="2019-07" db="EMBL/GenBank/DDBJ databases">
        <title>Genome sequence of Acholeplasma laidlawii strain with increased resistance to erythromycin.</title>
        <authorList>
            <person name="Medvedeva E.S."/>
            <person name="Baranova N.B."/>
            <person name="Siniagina M.N."/>
            <person name="Mouzykantov A."/>
            <person name="Chernova O.A."/>
            <person name="Chernov V.M."/>
        </authorList>
    </citation>
    <scope>NUCLEOTIDE SEQUENCE [LARGE SCALE GENOMIC DNA]</scope>
    <source>
        <strain evidence="8 9">PG8REry</strain>
    </source>
</reference>
<feature type="coiled-coil region" evidence="7">
    <location>
        <begin position="4"/>
        <end position="31"/>
    </location>
</feature>
<evidence type="ECO:0000256" key="7">
    <source>
        <dbReference type="SAM" id="Coils"/>
    </source>
</evidence>
<dbReference type="PANTHER" id="PTHR34137">
    <property type="entry name" value="EXODEOXYRIBONUCLEASE 7 SMALL SUBUNIT"/>
    <property type="match status" value="1"/>
</dbReference>
<keyword evidence="7" id="KW-0175">Coiled coil</keyword>
<evidence type="ECO:0000313" key="8">
    <source>
        <dbReference type="EMBL" id="TRY00072.1"/>
    </source>
</evidence>
<dbReference type="GeneID" id="41338656"/>
<dbReference type="SUPFAM" id="SSF116842">
    <property type="entry name" value="XseB-like"/>
    <property type="match status" value="1"/>
</dbReference>
<protein>
    <recommendedName>
        <fullName evidence="6">Exodeoxyribonuclease VII small subunit</fullName>
        <ecNumber evidence="6">3.1.11.6</ecNumber>
    </recommendedName>
</protein>
<evidence type="ECO:0000256" key="4">
    <source>
        <dbReference type="ARBA" id="ARBA00022801"/>
    </source>
</evidence>
<keyword evidence="3" id="KW-0540">Nuclease</keyword>
<evidence type="ECO:0000256" key="5">
    <source>
        <dbReference type="ARBA" id="ARBA00022839"/>
    </source>
</evidence>
<dbReference type="AlphaFoldDB" id="A0A553IIS0"/>
<comment type="similarity">
    <text evidence="1">Belongs to the XseB family.</text>
</comment>
<dbReference type="Proteomes" id="UP000315938">
    <property type="component" value="Unassembled WGS sequence"/>
</dbReference>
<sequence>MSEKLTFEETIKKLEEVVKQLESKDISLEQSIEKYQEGLKLSKSLYEMIKAAEALIVEVKS</sequence>
<evidence type="ECO:0000313" key="9">
    <source>
        <dbReference type="Proteomes" id="UP000315938"/>
    </source>
</evidence>
<gene>
    <name evidence="8" type="primary">xseB</name>
    <name evidence="8" type="ORF">FNV44_03240</name>
</gene>
<dbReference type="GO" id="GO:0005829">
    <property type="term" value="C:cytosol"/>
    <property type="evidence" value="ECO:0007669"/>
    <property type="project" value="TreeGrafter"/>
</dbReference>
<dbReference type="NCBIfam" id="TIGR01280">
    <property type="entry name" value="xseB"/>
    <property type="match status" value="1"/>
</dbReference>
<dbReference type="GO" id="GO:0008855">
    <property type="term" value="F:exodeoxyribonuclease VII activity"/>
    <property type="evidence" value="ECO:0007669"/>
    <property type="project" value="UniProtKB-UniRule"/>
</dbReference>
<evidence type="ECO:0000256" key="1">
    <source>
        <dbReference type="ARBA" id="ARBA00009998"/>
    </source>
</evidence>
<dbReference type="PANTHER" id="PTHR34137:SF1">
    <property type="entry name" value="EXODEOXYRIBONUCLEASE 7 SMALL SUBUNIT"/>
    <property type="match status" value="1"/>
</dbReference>
<evidence type="ECO:0000256" key="3">
    <source>
        <dbReference type="ARBA" id="ARBA00022722"/>
    </source>
</evidence>
<dbReference type="PIRSF" id="PIRSF006488">
    <property type="entry name" value="Exonuc_VII_S"/>
    <property type="match status" value="1"/>
</dbReference>
<dbReference type="GO" id="GO:0006308">
    <property type="term" value="P:DNA catabolic process"/>
    <property type="evidence" value="ECO:0007669"/>
    <property type="project" value="UniProtKB-UniRule"/>
</dbReference>
<accession>A0A553IIS0</accession>
<organism evidence="8 9">
    <name type="scientific">Acholeplasma laidlawii</name>
    <dbReference type="NCBI Taxonomy" id="2148"/>
    <lineage>
        <taxon>Bacteria</taxon>
        <taxon>Bacillati</taxon>
        <taxon>Mycoplasmatota</taxon>
        <taxon>Mollicutes</taxon>
        <taxon>Acholeplasmatales</taxon>
        <taxon>Acholeplasmataceae</taxon>
        <taxon>Acholeplasma</taxon>
    </lineage>
</organism>
<keyword evidence="4 8" id="KW-0378">Hydrolase</keyword>
<dbReference type="Gene3D" id="1.10.287.1040">
    <property type="entry name" value="Exonuclease VII, small subunit"/>
    <property type="match status" value="1"/>
</dbReference>
<keyword evidence="2" id="KW-0963">Cytoplasm</keyword>
<dbReference type="EMBL" id="VKID01000001">
    <property type="protein sequence ID" value="TRY00072.1"/>
    <property type="molecule type" value="Genomic_DNA"/>
</dbReference>
<name>A0A553IIS0_ACHLA</name>
<keyword evidence="5" id="KW-0269">Exonuclease</keyword>
<dbReference type="Pfam" id="PF02609">
    <property type="entry name" value="Exonuc_VII_S"/>
    <property type="match status" value="1"/>
</dbReference>
<dbReference type="GO" id="GO:0009318">
    <property type="term" value="C:exodeoxyribonuclease VII complex"/>
    <property type="evidence" value="ECO:0007669"/>
    <property type="project" value="UniProtKB-UniRule"/>
</dbReference>
<evidence type="ECO:0000256" key="2">
    <source>
        <dbReference type="ARBA" id="ARBA00022490"/>
    </source>
</evidence>
<dbReference type="EC" id="3.1.11.6" evidence="6"/>
<dbReference type="RefSeq" id="WP_012242427.1">
    <property type="nucleotide sequence ID" value="NZ_CP103951.1"/>
</dbReference>